<dbReference type="Proteomes" id="UP000490535">
    <property type="component" value="Unassembled WGS sequence"/>
</dbReference>
<dbReference type="GO" id="GO:0043683">
    <property type="term" value="P:type IV pilus assembly"/>
    <property type="evidence" value="ECO:0007669"/>
    <property type="project" value="InterPro"/>
</dbReference>
<protein>
    <submittedName>
        <fullName evidence="1">Uncharacterized protein</fullName>
    </submittedName>
</protein>
<name>A0A833PCB3_ACIBZ</name>
<comment type="caution">
    <text evidence="1">The sequence shown here is derived from an EMBL/GenBank/DDBJ whole genome shotgun (WGS) entry which is preliminary data.</text>
</comment>
<proteinExistence type="predicted"/>
<accession>A0A833PCB3</accession>
<dbReference type="EMBL" id="WNDP01000141">
    <property type="protein sequence ID" value="KAF1019521.1"/>
    <property type="molecule type" value="Genomic_DNA"/>
</dbReference>
<dbReference type="Pfam" id="PF16074">
    <property type="entry name" value="PilW"/>
    <property type="match status" value="1"/>
</dbReference>
<organism evidence="1 2">
    <name type="scientific">Acinetobacter bereziniae</name>
    <name type="common">Acinetobacter genomosp. 10</name>
    <dbReference type="NCBI Taxonomy" id="106648"/>
    <lineage>
        <taxon>Bacteria</taxon>
        <taxon>Pseudomonadati</taxon>
        <taxon>Pseudomonadota</taxon>
        <taxon>Gammaproteobacteria</taxon>
        <taxon>Moraxellales</taxon>
        <taxon>Moraxellaceae</taxon>
        <taxon>Acinetobacter</taxon>
    </lineage>
</organism>
<evidence type="ECO:0000313" key="2">
    <source>
        <dbReference type="Proteomes" id="UP000490535"/>
    </source>
</evidence>
<reference evidence="2" key="1">
    <citation type="journal article" date="2020" name="MBio">
        <title>Horizontal gene transfer to a defensive symbiont with a reduced genome amongst a multipartite beetle microbiome.</title>
        <authorList>
            <person name="Waterworth S.C."/>
            <person name="Florez L.V."/>
            <person name="Rees E.R."/>
            <person name="Hertweck C."/>
            <person name="Kaltenpoth M."/>
            <person name="Kwan J.C."/>
        </authorList>
    </citation>
    <scope>NUCLEOTIDE SEQUENCE [LARGE SCALE GENOMIC DNA]</scope>
</reference>
<dbReference type="InterPro" id="IPR032092">
    <property type="entry name" value="PilW"/>
</dbReference>
<sequence length="214" mass="23641">MVWCFQCTSGGSDQQSDQLTIQYMPQYRIEERGTGKVQTYVGGFDCEGNELAFPVASGRYMVVQRYFLRADVNKSANEPNQPLALACDAGTYPETGTPTAITGFGDAGEIVMKRVDHLRILLGVQNDSGRRYMSIKEYMDSTAPHPKIVSIQFGILARSLQSVSDTKSIKDDQAFVVLDQVVTVKTPKTSTPKYVRQVISQTIALRNAIGERGE</sequence>
<dbReference type="AlphaFoldDB" id="A0A833PCB3"/>
<evidence type="ECO:0000313" key="1">
    <source>
        <dbReference type="EMBL" id="KAF1019521.1"/>
    </source>
</evidence>
<gene>
    <name evidence="1" type="ORF">GAK29_03891</name>
</gene>